<protein>
    <recommendedName>
        <fullName evidence="4">DNA-directed DNA polymerase</fullName>
        <ecNumber evidence="4">2.7.7.7</ecNumber>
    </recommendedName>
</protein>
<dbReference type="GO" id="GO:0046872">
    <property type="term" value="F:metal ion binding"/>
    <property type="evidence" value="ECO:0007669"/>
    <property type="project" value="UniProtKB-KW"/>
</dbReference>
<evidence type="ECO:0000256" key="1">
    <source>
        <dbReference type="ARBA" id="ARBA00001946"/>
    </source>
</evidence>
<sequence length="424" mass="48221">MRKPETIERLYLDFDGFFASVEQQCDKRLRGRPVGVVPFEGTDRTAVIACSKEAKAYGVKNVMKIKDAKALCPDLILVPQKPDLYRRAHNALLCEIESVIAIDTAKSIDELTCILDERGRRDPEGLAHKIKETIKLNVGEFITSSIGFAANRQLAKMACKAGKDASKRAGQYGNGLAIWHPNMMPNPLFEVKLADVPGVGDNMRMRLAHSQVITTEQLYNLQPKHMRKIWRSVNGERLWYALHGYDIQAIPQKRGMFGHGRVLPPESRSINGAYEIARLLLVKAGRRLRREEYYAEALWLWLSVRDDSWFRIVKMPTVNDEQAIMTAHRMLWDYVRRELPRNTTIFRVGITLADLSQANARQLDIFNNDDVIRQKWERANGAMDALNAKYSSTIVHMGEWKPPAGGHVGGKISYVRIPSAEDFY</sequence>
<dbReference type="Pfam" id="PF11799">
    <property type="entry name" value="IMS_C"/>
    <property type="match status" value="1"/>
</dbReference>
<keyword evidence="15" id="KW-1185">Reference proteome</keyword>
<keyword evidence="6" id="KW-0548">Nucleotidyltransferase</keyword>
<dbReference type="RefSeq" id="WP_113945967.1">
    <property type="nucleotide sequence ID" value="NZ_JBHEEG010000004.1"/>
</dbReference>
<evidence type="ECO:0000313" key="14">
    <source>
        <dbReference type="EMBL" id="RBO91005.1"/>
    </source>
</evidence>
<dbReference type="InterPro" id="IPR043128">
    <property type="entry name" value="Rev_trsase/Diguanyl_cyclase"/>
</dbReference>
<dbReference type="GO" id="GO:0009432">
    <property type="term" value="P:SOS response"/>
    <property type="evidence" value="ECO:0007669"/>
    <property type="project" value="TreeGrafter"/>
</dbReference>
<evidence type="ECO:0000256" key="11">
    <source>
        <dbReference type="ARBA" id="ARBA00025589"/>
    </source>
</evidence>
<comment type="cofactor">
    <cofactor evidence="1">
        <name>Mg(2+)</name>
        <dbReference type="ChEBI" id="CHEBI:18420"/>
    </cofactor>
</comment>
<evidence type="ECO:0000256" key="12">
    <source>
        <dbReference type="ARBA" id="ARBA00049244"/>
    </source>
</evidence>
<evidence type="ECO:0000256" key="7">
    <source>
        <dbReference type="ARBA" id="ARBA00022723"/>
    </source>
</evidence>
<dbReference type="Gene3D" id="3.30.70.270">
    <property type="match status" value="1"/>
</dbReference>
<dbReference type="GO" id="GO:0003887">
    <property type="term" value="F:DNA-directed DNA polymerase activity"/>
    <property type="evidence" value="ECO:0007669"/>
    <property type="project" value="TreeGrafter"/>
</dbReference>
<comment type="function">
    <text evidence="11">Poorly processive, error-prone DNA polymerase involved in untargeted mutagenesis. Copies undamaged DNA at stalled replication forks, which arise in vivo from mismatched or misaligned primer ends. These misaligned primers can be extended by PolIV. Exhibits no 3'-5' exonuclease (proofreading) activity. May be involved in translesional synthesis, in conjunction with the beta clamp from PolIII.</text>
</comment>
<dbReference type="Pfam" id="PF00817">
    <property type="entry name" value="IMS"/>
    <property type="match status" value="1"/>
</dbReference>
<evidence type="ECO:0000256" key="2">
    <source>
        <dbReference type="ARBA" id="ARBA00010945"/>
    </source>
</evidence>
<name>A0A366DM41_9HYPH</name>
<dbReference type="Proteomes" id="UP000252893">
    <property type="component" value="Unassembled WGS sequence"/>
</dbReference>
<dbReference type="PROSITE" id="PS50173">
    <property type="entry name" value="UMUC"/>
    <property type="match status" value="1"/>
</dbReference>
<keyword evidence="7" id="KW-0479">Metal-binding</keyword>
<keyword evidence="8" id="KW-0227">DNA damage</keyword>
<evidence type="ECO:0000313" key="15">
    <source>
        <dbReference type="Proteomes" id="UP000252893"/>
    </source>
</evidence>
<dbReference type="GO" id="GO:0006281">
    <property type="term" value="P:DNA repair"/>
    <property type="evidence" value="ECO:0007669"/>
    <property type="project" value="UniProtKB-KW"/>
</dbReference>
<dbReference type="EC" id="2.7.7.7" evidence="4"/>
<dbReference type="GO" id="GO:0003684">
    <property type="term" value="F:damaged DNA binding"/>
    <property type="evidence" value="ECO:0007669"/>
    <property type="project" value="InterPro"/>
</dbReference>
<keyword evidence="10" id="KW-0234">DNA repair</keyword>
<keyword evidence="9" id="KW-0460">Magnesium</keyword>
<evidence type="ECO:0000256" key="8">
    <source>
        <dbReference type="ARBA" id="ARBA00022763"/>
    </source>
</evidence>
<dbReference type="Gene3D" id="3.40.1170.60">
    <property type="match status" value="1"/>
</dbReference>
<feature type="domain" description="UmuC" evidence="13">
    <location>
        <begin position="9"/>
        <end position="200"/>
    </location>
</feature>
<evidence type="ECO:0000256" key="10">
    <source>
        <dbReference type="ARBA" id="ARBA00023204"/>
    </source>
</evidence>
<dbReference type="InterPro" id="IPR043502">
    <property type="entry name" value="DNA/RNA_pol_sf"/>
</dbReference>
<comment type="subunit">
    <text evidence="3">Monomer.</text>
</comment>
<evidence type="ECO:0000256" key="4">
    <source>
        <dbReference type="ARBA" id="ARBA00012417"/>
    </source>
</evidence>
<dbReference type="SUPFAM" id="SSF56672">
    <property type="entry name" value="DNA/RNA polymerases"/>
    <property type="match status" value="1"/>
</dbReference>
<gene>
    <name evidence="14" type="ORF">DFR47_1102</name>
</gene>
<dbReference type="InterPro" id="IPR017961">
    <property type="entry name" value="DNA_pol_Y-fam_little_finger"/>
</dbReference>
<reference evidence="14 15" key="1">
    <citation type="submission" date="2018-06" db="EMBL/GenBank/DDBJ databases">
        <title>Genomic Encyclopedia of Type Strains, Phase IV (KMG-IV): sequencing the most valuable type-strain genomes for metagenomic binning, comparative biology and taxonomic classification.</title>
        <authorList>
            <person name="Goeker M."/>
        </authorList>
    </citation>
    <scope>NUCLEOTIDE SEQUENCE [LARGE SCALE GENOMIC DNA]</scope>
    <source>
        <strain evidence="14 15">DSM 25619</strain>
    </source>
</reference>
<dbReference type="OrthoDB" id="9808813at2"/>
<dbReference type="CDD" id="cd00424">
    <property type="entry name" value="PolY"/>
    <property type="match status" value="1"/>
</dbReference>
<evidence type="ECO:0000256" key="9">
    <source>
        <dbReference type="ARBA" id="ARBA00022842"/>
    </source>
</evidence>
<organism evidence="14 15">
    <name type="scientific">Pseudochrobactrum asaccharolyticum</name>
    <dbReference type="NCBI Taxonomy" id="354351"/>
    <lineage>
        <taxon>Bacteria</taxon>
        <taxon>Pseudomonadati</taxon>
        <taxon>Pseudomonadota</taxon>
        <taxon>Alphaproteobacteria</taxon>
        <taxon>Hyphomicrobiales</taxon>
        <taxon>Brucellaceae</taxon>
        <taxon>Pseudochrobactrum</taxon>
    </lineage>
</organism>
<dbReference type="FunFam" id="3.40.1170.60:FF:000003">
    <property type="entry name" value="DNA polymerase eta"/>
    <property type="match status" value="1"/>
</dbReference>
<dbReference type="AlphaFoldDB" id="A0A366DM41"/>
<dbReference type="EMBL" id="QNRH01000010">
    <property type="protein sequence ID" value="RBO91005.1"/>
    <property type="molecule type" value="Genomic_DNA"/>
</dbReference>
<dbReference type="InterPro" id="IPR001126">
    <property type="entry name" value="UmuC"/>
</dbReference>
<evidence type="ECO:0000259" key="13">
    <source>
        <dbReference type="PROSITE" id="PS50173"/>
    </source>
</evidence>
<dbReference type="PANTHER" id="PTHR11076">
    <property type="entry name" value="DNA REPAIR POLYMERASE UMUC / TRANSFERASE FAMILY MEMBER"/>
    <property type="match status" value="1"/>
</dbReference>
<comment type="similarity">
    <text evidence="2">Belongs to the DNA polymerase type-Y family.</text>
</comment>
<dbReference type="PANTHER" id="PTHR11076:SF34">
    <property type="entry name" value="PROTEIN UMUC"/>
    <property type="match status" value="1"/>
</dbReference>
<evidence type="ECO:0000256" key="6">
    <source>
        <dbReference type="ARBA" id="ARBA00022695"/>
    </source>
</evidence>
<evidence type="ECO:0000256" key="3">
    <source>
        <dbReference type="ARBA" id="ARBA00011245"/>
    </source>
</evidence>
<dbReference type="GO" id="GO:0005829">
    <property type="term" value="C:cytosol"/>
    <property type="evidence" value="ECO:0007669"/>
    <property type="project" value="TreeGrafter"/>
</dbReference>
<keyword evidence="5" id="KW-0808">Transferase</keyword>
<dbReference type="InterPro" id="IPR050116">
    <property type="entry name" value="DNA_polymerase-Y"/>
</dbReference>
<accession>A0A366DM41</accession>
<comment type="caution">
    <text evidence="14">The sequence shown here is derived from an EMBL/GenBank/DDBJ whole genome shotgun (WGS) entry which is preliminary data.</text>
</comment>
<dbReference type="GO" id="GO:0042276">
    <property type="term" value="P:error-prone translesion synthesis"/>
    <property type="evidence" value="ECO:0007669"/>
    <property type="project" value="TreeGrafter"/>
</dbReference>
<comment type="catalytic activity">
    <reaction evidence="12">
        <text>DNA(n) + a 2'-deoxyribonucleoside 5'-triphosphate = DNA(n+1) + diphosphate</text>
        <dbReference type="Rhea" id="RHEA:22508"/>
        <dbReference type="Rhea" id="RHEA-COMP:17339"/>
        <dbReference type="Rhea" id="RHEA-COMP:17340"/>
        <dbReference type="ChEBI" id="CHEBI:33019"/>
        <dbReference type="ChEBI" id="CHEBI:61560"/>
        <dbReference type="ChEBI" id="CHEBI:173112"/>
        <dbReference type="EC" id="2.7.7.7"/>
    </reaction>
</comment>
<evidence type="ECO:0000256" key="5">
    <source>
        <dbReference type="ARBA" id="ARBA00022679"/>
    </source>
</evidence>
<proteinExistence type="inferred from homology"/>